<dbReference type="EMBL" id="QEAP01001425">
    <property type="protein sequence ID" value="TPX45380.1"/>
    <property type="molecule type" value="Genomic_DNA"/>
</dbReference>
<name>A0A507D2A4_9FUNG</name>
<organism evidence="1 2">
    <name type="scientific">Chytriomyces confervae</name>
    <dbReference type="NCBI Taxonomy" id="246404"/>
    <lineage>
        <taxon>Eukaryota</taxon>
        <taxon>Fungi</taxon>
        <taxon>Fungi incertae sedis</taxon>
        <taxon>Chytridiomycota</taxon>
        <taxon>Chytridiomycota incertae sedis</taxon>
        <taxon>Chytridiomycetes</taxon>
        <taxon>Chytridiales</taxon>
        <taxon>Chytriomycetaceae</taxon>
        <taxon>Chytriomyces</taxon>
    </lineage>
</organism>
<keyword evidence="2" id="KW-1185">Reference proteome</keyword>
<gene>
    <name evidence="1" type="ORF">CcCBS67573_g10371</name>
</gene>
<accession>A0A507D2A4</accession>
<evidence type="ECO:0000313" key="1">
    <source>
        <dbReference type="EMBL" id="TPX45380.1"/>
    </source>
</evidence>
<evidence type="ECO:0008006" key="3">
    <source>
        <dbReference type="Google" id="ProtNLM"/>
    </source>
</evidence>
<proteinExistence type="predicted"/>
<protein>
    <recommendedName>
        <fullName evidence="3">F-box domain-containing protein</fullName>
    </recommendedName>
</protein>
<dbReference type="Proteomes" id="UP000320333">
    <property type="component" value="Unassembled WGS sequence"/>
</dbReference>
<reference evidence="1 2" key="1">
    <citation type="journal article" date="2019" name="Sci. Rep.">
        <title>Comparative genomics of chytrid fungi reveal insights into the obligate biotrophic and pathogenic lifestyle of Synchytrium endobioticum.</title>
        <authorList>
            <person name="van de Vossenberg B.T.L.H."/>
            <person name="Warris S."/>
            <person name="Nguyen H.D.T."/>
            <person name="van Gent-Pelzer M.P.E."/>
            <person name="Joly D.L."/>
            <person name="van de Geest H.C."/>
            <person name="Bonants P.J.M."/>
            <person name="Smith D.S."/>
            <person name="Levesque C.A."/>
            <person name="van der Lee T.A.J."/>
        </authorList>
    </citation>
    <scope>NUCLEOTIDE SEQUENCE [LARGE SCALE GENOMIC DNA]</scope>
    <source>
        <strain evidence="1 2">CBS 675.73</strain>
    </source>
</reference>
<evidence type="ECO:0000313" key="2">
    <source>
        <dbReference type="Proteomes" id="UP000320333"/>
    </source>
</evidence>
<comment type="caution">
    <text evidence="1">The sequence shown here is derived from an EMBL/GenBank/DDBJ whole genome shotgun (WGS) entry which is preliminary data.</text>
</comment>
<sequence length="613" mass="68731">MASCASNCACCQRHAVHILSVQQRALDELNFYRKLLQLDPLASLDAFDSSTAIDEPISSINRSASFETMPPEILDRIVQFVDGKSILSLCHAMPYYKYISTAMFDFAHRFPDDYYKPSELWPDLYFPTIRNDKTKTTDFPIQHLHAAGVYSRIVSKNGGHVHVPCSKNVLNYLGALPDVLSVHNGDDGSGSGRADFLRALADANKRIQSCTIGILMQDSALMQDSSLPEEALPLISGLSYLEIDVPEDVSEDNSFSRCLTLTELGFAEPLGLEDCAAHQRALNELNSSAQLLQLEPMTCEDAFELSADDASVESTLCKGSITCSAGLETMPPEILDHIAQFVDSDSILPLCHALPYYKYISTAMFELGHRFPKLCPPYMLWPDMILHMPQFKMPQATDVHAAGVYARIISKHGGKFHVPCSQNLLNYVEVLPEVLSIYPGNVCLSDRWATFLCGLADAKKRISSCRLDSYKVADDWDGVAHQLTRLQIQSLKWREESCLPVKIWNALPFISGLSYLELDLPEADLENNSLSRCLTLREIMFRRLLAYTKEGSAKNIVQLIKGSRIKKVWCKKPQFTEDFEALKTITSGFLKHGWHKEELGVHDVRVCFVYRHS</sequence>
<dbReference type="OrthoDB" id="2147485at2759"/>
<dbReference type="AlphaFoldDB" id="A0A507D2A4"/>